<dbReference type="EMBL" id="FMAO01000025">
    <property type="protein sequence ID" value="SCC14906.1"/>
    <property type="molecule type" value="Genomic_DNA"/>
</dbReference>
<proteinExistence type="predicted"/>
<accession>A0A1C4C1I7</accession>
<sequence length="63" mass="7108">MTLNNSFINDVKDAIENKSFNVAVPDTSNTNEVVQFLIRNGLSITSIDEYFTGQYSVSFTKIR</sequence>
<protein>
    <submittedName>
        <fullName evidence="1">Uncharacterized protein</fullName>
    </submittedName>
</protein>
<evidence type="ECO:0000313" key="3">
    <source>
        <dbReference type="Proteomes" id="UP000199268"/>
    </source>
</evidence>
<dbReference type="STRING" id="1505725.GA0061074_11924"/>
<reference evidence="1" key="2">
    <citation type="submission" date="2016-08" db="EMBL/GenBank/DDBJ databases">
        <authorList>
            <person name="Seilhamer J.J."/>
        </authorList>
    </citation>
    <scope>NUCLEOTIDE SEQUENCE [LARGE SCALE GENOMIC DNA]</scope>
    <source>
        <strain evidence="1">R-53094</strain>
    </source>
</reference>
<name>A0A1C4C1I7_9LACO</name>
<dbReference type="EMBL" id="FMAO01000019">
    <property type="protein sequence ID" value="SCC12948.1"/>
    <property type="molecule type" value="Genomic_DNA"/>
</dbReference>
<organism evidence="1 3">
    <name type="scientific">Weissella bombi</name>
    <dbReference type="NCBI Taxonomy" id="1505725"/>
    <lineage>
        <taxon>Bacteria</taxon>
        <taxon>Bacillati</taxon>
        <taxon>Bacillota</taxon>
        <taxon>Bacilli</taxon>
        <taxon>Lactobacillales</taxon>
        <taxon>Lactobacillaceae</taxon>
        <taxon>Weissella</taxon>
    </lineage>
</organism>
<gene>
    <name evidence="1" type="ORF">GA0061074_11924</name>
    <name evidence="2" type="ORF">GA0061074_1258</name>
</gene>
<dbReference type="AlphaFoldDB" id="A0A1C4C1I7"/>
<keyword evidence="3" id="KW-1185">Reference proteome</keyword>
<evidence type="ECO:0000313" key="2">
    <source>
        <dbReference type="EMBL" id="SCC14906.1"/>
    </source>
</evidence>
<reference evidence="3" key="1">
    <citation type="submission" date="2016-08" db="EMBL/GenBank/DDBJ databases">
        <authorList>
            <person name="Varghese N."/>
            <person name="Submissions Spin"/>
        </authorList>
    </citation>
    <scope>NUCLEOTIDE SEQUENCE [LARGE SCALE GENOMIC DNA]</scope>
    <source>
        <strain evidence="3">R-53094</strain>
    </source>
</reference>
<evidence type="ECO:0000313" key="1">
    <source>
        <dbReference type="EMBL" id="SCC12948.1"/>
    </source>
</evidence>
<dbReference type="Proteomes" id="UP000199268">
    <property type="component" value="Unassembled WGS sequence"/>
</dbReference>